<reference evidence="1" key="1">
    <citation type="journal article" date="2021" name="Genome Biol. Evol.">
        <title>The assembled and annotated genome of the fairy-ring fungus Marasmius oreades.</title>
        <authorList>
            <person name="Hiltunen M."/>
            <person name="Ament-Velasquez S.L."/>
            <person name="Johannesson H."/>
        </authorList>
    </citation>
    <scope>NUCLEOTIDE SEQUENCE</scope>
    <source>
        <strain evidence="1">03SP1</strain>
    </source>
</reference>
<dbReference type="KEGG" id="more:E1B28_011862"/>
<name>A0A9P7RVP8_9AGAR</name>
<accession>A0A9P7RVP8</accession>
<evidence type="ECO:0000313" key="1">
    <source>
        <dbReference type="EMBL" id="KAG7090265.1"/>
    </source>
</evidence>
<protein>
    <submittedName>
        <fullName evidence="1">Uncharacterized protein</fullName>
    </submittedName>
</protein>
<dbReference type="GeneID" id="66080937"/>
<dbReference type="AlphaFoldDB" id="A0A9P7RVP8"/>
<dbReference type="Proteomes" id="UP001049176">
    <property type="component" value="Chromosome 7"/>
</dbReference>
<dbReference type="EMBL" id="CM032187">
    <property type="protein sequence ID" value="KAG7090265.1"/>
    <property type="molecule type" value="Genomic_DNA"/>
</dbReference>
<dbReference type="RefSeq" id="XP_043006735.1">
    <property type="nucleotide sequence ID" value="XM_043156920.1"/>
</dbReference>
<keyword evidence="2" id="KW-1185">Reference proteome</keyword>
<comment type="caution">
    <text evidence="1">The sequence shown here is derived from an EMBL/GenBank/DDBJ whole genome shotgun (WGS) entry which is preliminary data.</text>
</comment>
<sequence length="198" mass="22615">MKNIKIHGLKMNLALNSSSVHPDHIVDLCSQFDETIQKLQTGDANASAANFISINEANQLLLDKPLDEHTPYQIVSFHTQLQALQISVCTNSLEEHLLHSVVLDSYWNLYMWIQQFHQNPQSALWFSQLYNHVCAILDNTANFGLPIVNISSSDYLLLQPSIICTFWCSPSDLQRNQPLYDPKRKECIEELTAQVVLY</sequence>
<evidence type="ECO:0000313" key="2">
    <source>
        <dbReference type="Proteomes" id="UP001049176"/>
    </source>
</evidence>
<gene>
    <name evidence="1" type="ORF">E1B28_011862</name>
</gene>
<proteinExistence type="predicted"/>
<organism evidence="1 2">
    <name type="scientific">Marasmius oreades</name>
    <name type="common">fairy-ring Marasmius</name>
    <dbReference type="NCBI Taxonomy" id="181124"/>
    <lineage>
        <taxon>Eukaryota</taxon>
        <taxon>Fungi</taxon>
        <taxon>Dikarya</taxon>
        <taxon>Basidiomycota</taxon>
        <taxon>Agaricomycotina</taxon>
        <taxon>Agaricomycetes</taxon>
        <taxon>Agaricomycetidae</taxon>
        <taxon>Agaricales</taxon>
        <taxon>Marasmiineae</taxon>
        <taxon>Marasmiaceae</taxon>
        <taxon>Marasmius</taxon>
    </lineage>
</organism>